<evidence type="ECO:0000256" key="1">
    <source>
        <dbReference type="SAM" id="MobiDB-lite"/>
    </source>
</evidence>
<organism evidence="2 3">
    <name type="scientific">Actinoplanes subglobosus</name>
    <dbReference type="NCBI Taxonomy" id="1547892"/>
    <lineage>
        <taxon>Bacteria</taxon>
        <taxon>Bacillati</taxon>
        <taxon>Actinomycetota</taxon>
        <taxon>Actinomycetes</taxon>
        <taxon>Micromonosporales</taxon>
        <taxon>Micromonosporaceae</taxon>
        <taxon>Actinoplanes</taxon>
    </lineage>
</organism>
<dbReference type="Proteomes" id="UP001595867">
    <property type="component" value="Unassembled WGS sequence"/>
</dbReference>
<protein>
    <submittedName>
        <fullName evidence="2">Uncharacterized protein</fullName>
    </submittedName>
</protein>
<proteinExistence type="predicted"/>
<reference evidence="3" key="1">
    <citation type="journal article" date="2019" name="Int. J. Syst. Evol. Microbiol.">
        <title>The Global Catalogue of Microorganisms (GCM) 10K type strain sequencing project: providing services to taxonomists for standard genome sequencing and annotation.</title>
        <authorList>
            <consortium name="The Broad Institute Genomics Platform"/>
            <consortium name="The Broad Institute Genome Sequencing Center for Infectious Disease"/>
            <person name="Wu L."/>
            <person name="Ma J."/>
        </authorList>
    </citation>
    <scope>NUCLEOTIDE SEQUENCE [LARGE SCALE GENOMIC DNA]</scope>
    <source>
        <strain evidence="3">TBRC 5832</strain>
    </source>
</reference>
<keyword evidence="3" id="KW-1185">Reference proteome</keyword>
<evidence type="ECO:0000313" key="2">
    <source>
        <dbReference type="EMBL" id="MFC4066771.1"/>
    </source>
</evidence>
<comment type="caution">
    <text evidence="2">The sequence shown here is derived from an EMBL/GenBank/DDBJ whole genome shotgun (WGS) entry which is preliminary data.</text>
</comment>
<name>A0ABV8IS09_9ACTN</name>
<accession>A0ABV8IS09</accession>
<feature type="region of interest" description="Disordered" evidence="1">
    <location>
        <begin position="1"/>
        <end position="41"/>
    </location>
</feature>
<gene>
    <name evidence="2" type="ORF">ACFO0C_17675</name>
</gene>
<evidence type="ECO:0000313" key="3">
    <source>
        <dbReference type="Proteomes" id="UP001595867"/>
    </source>
</evidence>
<sequence length="92" mass="10114">MAGHRSSRPEQTPRQYEARQQRRRARMAQRMGAASTPSQRIAAAADHLRAALPHLPAPAAESIAASVVATLLEAVEQAYREEARAATARTRW</sequence>
<dbReference type="EMBL" id="JBHSBL010000016">
    <property type="protein sequence ID" value="MFC4066771.1"/>
    <property type="molecule type" value="Genomic_DNA"/>
</dbReference>
<dbReference type="RefSeq" id="WP_378067744.1">
    <property type="nucleotide sequence ID" value="NZ_JBHSBL010000016.1"/>
</dbReference>